<dbReference type="SMART" id="SM00267">
    <property type="entry name" value="GGDEF"/>
    <property type="match status" value="1"/>
</dbReference>
<evidence type="ECO:0000259" key="3">
    <source>
        <dbReference type="PROSITE" id="PS50887"/>
    </source>
</evidence>
<keyword evidence="5" id="KW-1185">Reference proteome</keyword>
<dbReference type="SUPFAM" id="SSF55073">
    <property type="entry name" value="Nucleotide cyclase"/>
    <property type="match status" value="1"/>
</dbReference>
<dbReference type="Pfam" id="PF00990">
    <property type="entry name" value="GGDEF"/>
    <property type="match status" value="1"/>
</dbReference>
<comment type="caution">
    <text evidence="4">The sequence shown here is derived from an EMBL/GenBank/DDBJ whole genome shotgun (WGS) entry which is preliminary data.</text>
</comment>
<feature type="domain" description="GGDEF" evidence="3">
    <location>
        <begin position="366"/>
        <end position="498"/>
    </location>
</feature>
<evidence type="ECO:0000313" key="5">
    <source>
        <dbReference type="Proteomes" id="UP000196368"/>
    </source>
</evidence>
<protein>
    <recommendedName>
        <fullName evidence="6">GGDEF-domain containing protein</fullName>
    </recommendedName>
</protein>
<dbReference type="CDD" id="cd01949">
    <property type="entry name" value="GGDEF"/>
    <property type="match status" value="1"/>
</dbReference>
<dbReference type="NCBIfam" id="TIGR00254">
    <property type="entry name" value="GGDEF"/>
    <property type="match status" value="1"/>
</dbReference>
<feature type="transmembrane region" description="Helical" evidence="1">
    <location>
        <begin position="300"/>
        <end position="325"/>
    </location>
</feature>
<proteinExistence type="predicted"/>
<dbReference type="CDD" id="cd01948">
    <property type="entry name" value="EAL"/>
    <property type="match status" value="1"/>
</dbReference>
<evidence type="ECO:0000259" key="2">
    <source>
        <dbReference type="PROSITE" id="PS50883"/>
    </source>
</evidence>
<dbReference type="Proteomes" id="UP000196368">
    <property type="component" value="Unassembled WGS sequence"/>
</dbReference>
<dbReference type="PANTHER" id="PTHR33121:SF70">
    <property type="entry name" value="SIGNALING PROTEIN YKOW"/>
    <property type="match status" value="1"/>
</dbReference>
<dbReference type="Pfam" id="PF00563">
    <property type="entry name" value="EAL"/>
    <property type="match status" value="1"/>
</dbReference>
<keyword evidence="1" id="KW-0472">Membrane</keyword>
<dbReference type="Gene3D" id="3.20.20.450">
    <property type="entry name" value="EAL domain"/>
    <property type="match status" value="1"/>
</dbReference>
<dbReference type="EMBL" id="NFJD01000001">
    <property type="protein sequence ID" value="OUO57473.1"/>
    <property type="molecule type" value="Genomic_DNA"/>
</dbReference>
<evidence type="ECO:0000313" key="4">
    <source>
        <dbReference type="EMBL" id="OUO57473.1"/>
    </source>
</evidence>
<dbReference type="InterPro" id="IPR043128">
    <property type="entry name" value="Rev_trsase/Diguanyl_cyclase"/>
</dbReference>
<dbReference type="GO" id="GO:0071111">
    <property type="term" value="F:cyclic-guanylate-specific phosphodiesterase activity"/>
    <property type="evidence" value="ECO:0007669"/>
    <property type="project" value="InterPro"/>
</dbReference>
<feature type="domain" description="EAL" evidence="2">
    <location>
        <begin position="507"/>
        <end position="761"/>
    </location>
</feature>
<evidence type="ECO:0000256" key="1">
    <source>
        <dbReference type="SAM" id="Phobius"/>
    </source>
</evidence>
<dbReference type="InterPro" id="IPR029787">
    <property type="entry name" value="Nucleotide_cyclase"/>
</dbReference>
<reference evidence="5" key="1">
    <citation type="submission" date="2017-04" db="EMBL/GenBank/DDBJ databases">
        <title>Function of individual gut microbiota members based on whole genome sequencing of pure cultures obtained from chicken caecum.</title>
        <authorList>
            <person name="Medvecky M."/>
            <person name="Cejkova D."/>
            <person name="Polansky O."/>
            <person name="Karasova D."/>
            <person name="Kubasova T."/>
            <person name="Cizek A."/>
            <person name="Rychlik I."/>
        </authorList>
    </citation>
    <scope>NUCLEOTIDE SEQUENCE [LARGE SCALE GENOMIC DNA]</scope>
    <source>
        <strain evidence="5">An273</strain>
    </source>
</reference>
<dbReference type="SMART" id="SM00052">
    <property type="entry name" value="EAL"/>
    <property type="match status" value="1"/>
</dbReference>
<feature type="transmembrane region" description="Helical" evidence="1">
    <location>
        <begin position="27"/>
        <end position="49"/>
    </location>
</feature>
<dbReference type="Gene3D" id="3.30.450.20">
    <property type="entry name" value="PAS domain"/>
    <property type="match status" value="1"/>
</dbReference>
<gene>
    <name evidence="4" type="ORF">B5F75_01495</name>
</gene>
<dbReference type="InterPro" id="IPR035919">
    <property type="entry name" value="EAL_sf"/>
</dbReference>
<organism evidence="4 5">
    <name type="scientific">Candidatus Avelusimicrobium gallicola</name>
    <dbReference type="NCBI Taxonomy" id="2562704"/>
    <lineage>
        <taxon>Bacteria</taxon>
        <taxon>Pseudomonadati</taxon>
        <taxon>Elusimicrobiota</taxon>
        <taxon>Elusimicrobia</taxon>
        <taxon>Elusimicrobiales</taxon>
        <taxon>Elusimicrobiaceae</taxon>
        <taxon>Candidatus Avelusimicrobium</taxon>
    </lineage>
</organism>
<dbReference type="Gene3D" id="3.30.70.270">
    <property type="match status" value="1"/>
</dbReference>
<dbReference type="PROSITE" id="PS50883">
    <property type="entry name" value="EAL"/>
    <property type="match status" value="1"/>
</dbReference>
<evidence type="ECO:0008006" key="6">
    <source>
        <dbReference type="Google" id="ProtNLM"/>
    </source>
</evidence>
<accession>A0A1Y4DEA5</accession>
<dbReference type="PANTHER" id="PTHR33121">
    <property type="entry name" value="CYCLIC DI-GMP PHOSPHODIESTERASE PDEF"/>
    <property type="match status" value="1"/>
</dbReference>
<name>A0A1Y4DEA5_9BACT</name>
<dbReference type="SUPFAM" id="SSF141868">
    <property type="entry name" value="EAL domain-like"/>
    <property type="match status" value="1"/>
</dbReference>
<dbReference type="InterPro" id="IPR050706">
    <property type="entry name" value="Cyclic-di-GMP_PDE-like"/>
</dbReference>
<dbReference type="InterPro" id="IPR000160">
    <property type="entry name" value="GGDEF_dom"/>
</dbReference>
<keyword evidence="1" id="KW-1133">Transmembrane helix</keyword>
<sequence>MLLSKKGYPCPKYAQGRGIHVKKFSSFWQFSVLILLCTAVLSTGIFLYVNRLSTLLHNNTKTYLAEVAKQGVNTIESKIQDDFNLLQSIATAIGVIPNPTEQMITRLMKAESKTNNFKRMGFVYPDGIAVLSDDLLLDIHHEPHFTKAMAGTPNVSNLIKDASDGKNIFVESVPVYHQEKIIGVLFATRSTEEYTQALDIESFGGEGYSIIVRANGDKIVGASHKNAVSGMYNIFNSPDDPDHELAHNIQQALKNRRSGTIHYLSAEKGELHISYEPLKINDWYLFSVVPTAHLSAQLNAFITLLLILCLAIAVAGLVVWGYVFLQQKKNKEQLFNYAYVDPVTGFPNAEANRTAAEQLLKENPKGHYAMVALDVSKFKIFNEQHGYEVGNILLKHIARLIKNNLQPQELCTRIYGDYFAMLLKYTDEGTLKNRLELLGEQITNFQTENHHAYAVLLSFGVYPIEDKSMPIRVMYNRAAVAKSQIKGRYDQIVAFYKPDWQQKLEEEDFIERHMQHALKKGEMKVLLEPIVSLENGKIGAASVTAEWKIEKEKKTLYSRQFLPVFQKNGFIYQFDLFLFEQACKILAQWQKEKLPLIPLVINLANELFLDVHFVQHLTQKTTEYGILPKWIVIELTETAQTEFLPQLERAGAALRKAGFGLTVRYSGQGVTLSNIFQHLPVEGIKIAPGVWAPNASEKQQLLARAIVEMCRKLQVFLAAEGVQTPQETEHIKKLGFQFAQGSGLFPTVTAEKLAEQFPRTQENSK</sequence>
<dbReference type="InterPro" id="IPR001633">
    <property type="entry name" value="EAL_dom"/>
</dbReference>
<dbReference type="PROSITE" id="PS50887">
    <property type="entry name" value="GGDEF"/>
    <property type="match status" value="1"/>
</dbReference>
<dbReference type="AlphaFoldDB" id="A0A1Y4DEA5"/>
<keyword evidence="1" id="KW-0812">Transmembrane</keyword>